<gene>
    <name evidence="2" type="ORF">PR048_026469</name>
</gene>
<evidence type="ECO:0000256" key="1">
    <source>
        <dbReference type="SAM" id="MobiDB-lite"/>
    </source>
</evidence>
<protein>
    <submittedName>
        <fullName evidence="2">Uncharacterized protein</fullName>
    </submittedName>
</protein>
<keyword evidence="3" id="KW-1185">Reference proteome</keyword>
<evidence type="ECO:0000313" key="2">
    <source>
        <dbReference type="EMBL" id="KAJ8872853.1"/>
    </source>
</evidence>
<proteinExistence type="predicted"/>
<sequence>MQHNTHFDPISRSFLIAPKPQMVEELIEGARKVERNHSEQALLDERTCAVTVMASPFPPPWQQEDDHSPPPHVTSLPLRQDHRDRHFKKNYPALPNRRKEAADTLMSTTPQYSDQVKEPASLNNTPIRLLTLCHEQSTLDEPQLCT</sequence>
<dbReference type="EMBL" id="JARBHB010000011">
    <property type="protein sequence ID" value="KAJ8872853.1"/>
    <property type="molecule type" value="Genomic_DNA"/>
</dbReference>
<evidence type="ECO:0000313" key="3">
    <source>
        <dbReference type="Proteomes" id="UP001159363"/>
    </source>
</evidence>
<accession>A0ABQ9GLF0</accession>
<comment type="caution">
    <text evidence="2">The sequence shown here is derived from an EMBL/GenBank/DDBJ whole genome shotgun (WGS) entry which is preliminary data.</text>
</comment>
<feature type="region of interest" description="Disordered" evidence="1">
    <location>
        <begin position="54"/>
        <end position="99"/>
    </location>
</feature>
<dbReference type="Proteomes" id="UP001159363">
    <property type="component" value="Chromosome 10"/>
</dbReference>
<reference evidence="2 3" key="1">
    <citation type="submission" date="2023-02" db="EMBL/GenBank/DDBJ databases">
        <title>LHISI_Scaffold_Assembly.</title>
        <authorList>
            <person name="Stuart O.P."/>
            <person name="Cleave R."/>
            <person name="Magrath M.J.L."/>
            <person name="Mikheyev A.S."/>
        </authorList>
    </citation>
    <scope>NUCLEOTIDE SEQUENCE [LARGE SCALE GENOMIC DNA]</scope>
    <source>
        <strain evidence="2">Daus_M_001</strain>
        <tissue evidence="2">Leg muscle</tissue>
    </source>
</reference>
<name>A0ABQ9GLF0_9NEOP</name>
<organism evidence="2 3">
    <name type="scientific">Dryococelus australis</name>
    <dbReference type="NCBI Taxonomy" id="614101"/>
    <lineage>
        <taxon>Eukaryota</taxon>
        <taxon>Metazoa</taxon>
        <taxon>Ecdysozoa</taxon>
        <taxon>Arthropoda</taxon>
        <taxon>Hexapoda</taxon>
        <taxon>Insecta</taxon>
        <taxon>Pterygota</taxon>
        <taxon>Neoptera</taxon>
        <taxon>Polyneoptera</taxon>
        <taxon>Phasmatodea</taxon>
        <taxon>Verophasmatodea</taxon>
        <taxon>Anareolatae</taxon>
        <taxon>Phasmatidae</taxon>
        <taxon>Eurycanthinae</taxon>
        <taxon>Dryococelus</taxon>
    </lineage>
</organism>